<name>E7FQD3_9LACO</name>
<evidence type="ECO:0000313" key="1">
    <source>
        <dbReference type="EMBL" id="EFZ34813.1"/>
    </source>
</evidence>
<dbReference type="EMBL" id="ACGS02000036">
    <property type="protein sequence ID" value="EFZ34813.1"/>
    <property type="molecule type" value="Genomic_DNA"/>
</dbReference>
<organism evidence="1 2">
    <name type="scientific">Ligilactobacillus ruminis ATCC 25644</name>
    <dbReference type="NCBI Taxonomy" id="525362"/>
    <lineage>
        <taxon>Bacteria</taxon>
        <taxon>Bacillati</taxon>
        <taxon>Bacillota</taxon>
        <taxon>Bacilli</taxon>
        <taxon>Lactobacillales</taxon>
        <taxon>Lactobacillaceae</taxon>
        <taxon>Ligilactobacillus</taxon>
    </lineage>
</organism>
<accession>E7FQD3</accession>
<sequence length="47" mass="5243">MSADQTCFHQSLKERFACVGRSFAFGGADTACGIKSKQKRGRFRPLF</sequence>
<evidence type="ECO:0000313" key="2">
    <source>
        <dbReference type="Proteomes" id="UP000004099"/>
    </source>
</evidence>
<dbReference type="HOGENOM" id="CLU_3169609_0_0_9"/>
<proteinExistence type="predicted"/>
<dbReference type="AlphaFoldDB" id="E7FQD3"/>
<reference evidence="1 2" key="1">
    <citation type="submission" date="2011-01" db="EMBL/GenBank/DDBJ databases">
        <authorList>
            <person name="Muzny D."/>
            <person name="Qin X."/>
            <person name="Buhay C."/>
            <person name="Dugan-Rocha S."/>
            <person name="Ding Y."/>
            <person name="Chen G."/>
            <person name="Hawes A."/>
            <person name="Holder M."/>
            <person name="Jhangiani S."/>
            <person name="Johnson A."/>
            <person name="Khan Z."/>
            <person name="Li Z."/>
            <person name="Liu W."/>
            <person name="Liu X."/>
            <person name="Perez L."/>
            <person name="Shen H."/>
            <person name="Wang Q."/>
            <person name="Watt J."/>
            <person name="Xi L."/>
            <person name="Xin Y."/>
            <person name="Zhou J."/>
            <person name="Deng J."/>
            <person name="Jiang H."/>
            <person name="Liu Y."/>
            <person name="Qu J."/>
            <person name="Song X.-Z."/>
            <person name="Zhang L."/>
            <person name="Villasana D."/>
            <person name="Johnson A."/>
            <person name="Liu J."/>
            <person name="Liyanage D."/>
            <person name="Lorensuhewa L."/>
            <person name="Robinson T."/>
            <person name="Song A."/>
            <person name="Song B.-B."/>
            <person name="Dinh H."/>
            <person name="Thornton R."/>
            <person name="Coyle M."/>
            <person name="Francisco L."/>
            <person name="Jackson L."/>
            <person name="Javaid M."/>
            <person name="Korchina V."/>
            <person name="Kovar C."/>
            <person name="Mata R."/>
            <person name="Mathew T."/>
            <person name="Ngo R."/>
            <person name="Nguyen L."/>
            <person name="Nguyen N."/>
            <person name="Okwuonu G."/>
            <person name="Ongeri F."/>
            <person name="Pham C."/>
            <person name="Simmons D."/>
            <person name="Wilczek-Boney K."/>
            <person name="Hale W."/>
            <person name="Jakkamsetti A."/>
            <person name="Pham P."/>
            <person name="Ruth R."/>
            <person name="San Lucas F."/>
            <person name="Warren J."/>
            <person name="Zhang J."/>
            <person name="Zhao Z."/>
            <person name="Zhou C."/>
            <person name="Zhu D."/>
            <person name="Lee S."/>
            <person name="Bess C."/>
            <person name="Blankenburg K."/>
            <person name="Forbes L."/>
            <person name="Fu Q."/>
            <person name="Gubbala S."/>
            <person name="Hirani K."/>
            <person name="Jayaseelan J.C."/>
            <person name="Lara F."/>
            <person name="Munidasa M."/>
            <person name="Palculict T."/>
            <person name="Patil S."/>
            <person name="Pu L.-L."/>
            <person name="Saada N."/>
            <person name="Tang L."/>
            <person name="Weissenberger G."/>
            <person name="Zhu Y."/>
            <person name="Hemphill L."/>
            <person name="Shang Y."/>
            <person name="Youmans B."/>
            <person name="Ayvaz T."/>
            <person name="Ross M."/>
            <person name="Santibanez J."/>
            <person name="Aqrawi P."/>
            <person name="Gross S."/>
            <person name="Joshi V."/>
            <person name="Fowler G."/>
            <person name="Nazareth L."/>
            <person name="Reid J."/>
            <person name="Worley K."/>
            <person name="Petrosino J."/>
            <person name="Highlander S."/>
            <person name="Gibbs R."/>
        </authorList>
    </citation>
    <scope>NUCLEOTIDE SEQUENCE [LARGE SCALE GENOMIC DNA]</scope>
    <source>
        <strain evidence="1 2">ATCC 25644</strain>
    </source>
</reference>
<protein>
    <submittedName>
        <fullName evidence="1">Uncharacterized protein</fullName>
    </submittedName>
</protein>
<gene>
    <name evidence="1" type="ORF">HMPREF0542_11110</name>
</gene>
<dbReference type="Proteomes" id="UP000004099">
    <property type="component" value="Unassembled WGS sequence"/>
</dbReference>
<comment type="caution">
    <text evidence="1">The sequence shown here is derived from an EMBL/GenBank/DDBJ whole genome shotgun (WGS) entry which is preliminary data.</text>
</comment>